<sequence length="678" mass="76305">MGTDSQGGDPQDTERPMAGHTITSGAVPAGPTEMTTSPLSSIDPTAQYNSSWPPASVPTQATCVSSESHVMKDLVKVYFASVHHFAYLSFVHEPDFWELFERGRAPQGLTTLMAALALRFGWQGCEPSRLKLADQWASDVSDSLIRRIFDEFGAVELMEVVLCQTYNFLSGRYSQGMVMAGMAVRMMTFLRLNELDQWPRQANKPLIHRESLRRLAWSVWFLDATLDGGNFGASTIHDESFTIQLPFDDRPFLQHKHVVTEPLVPPPRTPGNPVSSDSLDLSAHLIRAMYARQVLAQTQSRIQKRIIPLEATGDWVKTAEEKAEMLLESMPSDLQYNRSLFLVFRDRHPTIVCLHMVRNNCQRHRSLLRMLYEQQTSSQTYDIRAERICLIECARSCSRILQDALEYNIPLDPQIGMHAYNAIEILLFQPGRLYTEEHIVDVIPRQEVLTHLKPLIEVIRLLAPICPLVALIYPEAINRMIQMGYVDELSNNDVMAVLQKVHCVDHATQEFDWTESFWRYEMFLSRRARATALAAVINNAPPGTSSQNGQDTESPENALLEDALQEVPSIPASSQAPITPLLHGILPEFAWDSSVPGLTNGNQSTHEVIGLTELMESTEWSQPLPPGEVHTVNDPLSRLHDLFEIRTNQNSPSQPYRDTPFNIVEADHSDFLSPSGQA</sequence>
<proteinExistence type="predicted"/>
<dbReference type="OrthoDB" id="2563500at2759"/>
<keyword evidence="3" id="KW-0805">Transcription regulation</keyword>
<keyword evidence="5" id="KW-0539">Nucleus</keyword>
<dbReference type="CDD" id="cd12148">
    <property type="entry name" value="fungal_TF_MHR"/>
    <property type="match status" value="1"/>
</dbReference>
<evidence type="ECO:0000256" key="3">
    <source>
        <dbReference type="ARBA" id="ARBA00023015"/>
    </source>
</evidence>
<comment type="subcellular location">
    <subcellularLocation>
        <location evidence="1">Nucleus</location>
    </subcellularLocation>
</comment>
<dbReference type="InterPro" id="IPR050815">
    <property type="entry name" value="TF_fung"/>
</dbReference>
<dbReference type="Pfam" id="PF04082">
    <property type="entry name" value="Fungal_trans"/>
    <property type="match status" value="1"/>
</dbReference>
<feature type="compositionally biased region" description="Polar residues" evidence="6">
    <location>
        <begin position="33"/>
        <end position="59"/>
    </location>
</feature>
<evidence type="ECO:0000256" key="5">
    <source>
        <dbReference type="ARBA" id="ARBA00023242"/>
    </source>
</evidence>
<dbReference type="GO" id="GO:0000981">
    <property type="term" value="F:DNA-binding transcription factor activity, RNA polymerase II-specific"/>
    <property type="evidence" value="ECO:0007669"/>
    <property type="project" value="InterPro"/>
</dbReference>
<dbReference type="GO" id="GO:0008270">
    <property type="term" value="F:zinc ion binding"/>
    <property type="evidence" value="ECO:0007669"/>
    <property type="project" value="InterPro"/>
</dbReference>
<dbReference type="STRING" id="1296120.A0A1B9GNV8"/>
<protein>
    <recommendedName>
        <fullName evidence="7">Xylanolytic transcriptional activator regulatory domain-containing protein</fullName>
    </recommendedName>
</protein>
<evidence type="ECO:0000259" key="7">
    <source>
        <dbReference type="Pfam" id="PF04082"/>
    </source>
</evidence>
<dbReference type="Proteomes" id="UP000092666">
    <property type="component" value="Unassembled WGS sequence"/>
</dbReference>
<name>A0A1B9GNV8_9TREE</name>
<evidence type="ECO:0000313" key="8">
    <source>
        <dbReference type="EMBL" id="OCF32485.1"/>
    </source>
</evidence>
<dbReference type="InterPro" id="IPR007219">
    <property type="entry name" value="XnlR_reg_dom"/>
</dbReference>
<evidence type="ECO:0000256" key="1">
    <source>
        <dbReference type="ARBA" id="ARBA00004123"/>
    </source>
</evidence>
<evidence type="ECO:0000256" key="2">
    <source>
        <dbReference type="ARBA" id="ARBA00022723"/>
    </source>
</evidence>
<evidence type="ECO:0000256" key="6">
    <source>
        <dbReference type="SAM" id="MobiDB-lite"/>
    </source>
</evidence>
<keyword evidence="9" id="KW-1185">Reference proteome</keyword>
<feature type="domain" description="Xylanolytic transcriptional activator regulatory" evidence="7">
    <location>
        <begin position="77"/>
        <end position="259"/>
    </location>
</feature>
<dbReference type="EMBL" id="KI669508">
    <property type="protein sequence ID" value="OCF32485.1"/>
    <property type="molecule type" value="Genomic_DNA"/>
</dbReference>
<keyword evidence="2" id="KW-0479">Metal-binding</keyword>
<evidence type="ECO:0000256" key="4">
    <source>
        <dbReference type="ARBA" id="ARBA00023163"/>
    </source>
</evidence>
<reference evidence="9" key="2">
    <citation type="submission" date="2013-12" db="EMBL/GenBank/DDBJ databases">
        <title>Evolution of pathogenesis and genome organization in the Tremellales.</title>
        <authorList>
            <person name="Cuomo C."/>
            <person name="Litvintseva A."/>
            <person name="Heitman J."/>
            <person name="Chen Y."/>
            <person name="Sun S."/>
            <person name="Springer D."/>
            <person name="Dromer F."/>
            <person name="Young S."/>
            <person name="Zeng Q."/>
            <person name="Chapman S."/>
            <person name="Gujja S."/>
            <person name="Saif S."/>
            <person name="Birren B."/>
        </authorList>
    </citation>
    <scope>NUCLEOTIDE SEQUENCE [LARGE SCALE GENOMIC DNA]</scope>
    <source>
        <strain evidence="9">BCC8398</strain>
    </source>
</reference>
<feature type="region of interest" description="Disordered" evidence="6">
    <location>
        <begin position="1"/>
        <end position="59"/>
    </location>
</feature>
<keyword evidence="4" id="KW-0804">Transcription</keyword>
<dbReference type="GO" id="GO:0006351">
    <property type="term" value="P:DNA-templated transcription"/>
    <property type="evidence" value="ECO:0007669"/>
    <property type="project" value="InterPro"/>
</dbReference>
<accession>A0A1B9GNV8</accession>
<reference evidence="8 9" key="1">
    <citation type="submission" date="2013-07" db="EMBL/GenBank/DDBJ databases">
        <title>The Genome Sequence of Cryptococcus heveanensis BCC8398.</title>
        <authorList>
            <consortium name="The Broad Institute Genome Sequencing Platform"/>
            <person name="Cuomo C."/>
            <person name="Litvintseva A."/>
            <person name="Chen Y."/>
            <person name="Heitman J."/>
            <person name="Sun S."/>
            <person name="Springer D."/>
            <person name="Dromer F."/>
            <person name="Young S.K."/>
            <person name="Zeng Q."/>
            <person name="Gargeya S."/>
            <person name="Fitzgerald M."/>
            <person name="Abouelleil A."/>
            <person name="Alvarado L."/>
            <person name="Berlin A.M."/>
            <person name="Chapman S.B."/>
            <person name="Dewar J."/>
            <person name="Goldberg J."/>
            <person name="Griggs A."/>
            <person name="Gujja S."/>
            <person name="Hansen M."/>
            <person name="Howarth C."/>
            <person name="Imamovic A."/>
            <person name="Larimer J."/>
            <person name="McCowan C."/>
            <person name="Murphy C."/>
            <person name="Pearson M."/>
            <person name="Priest M."/>
            <person name="Roberts A."/>
            <person name="Saif S."/>
            <person name="Shea T."/>
            <person name="Sykes S."/>
            <person name="Wortman J."/>
            <person name="Nusbaum C."/>
            <person name="Birren B."/>
        </authorList>
    </citation>
    <scope>NUCLEOTIDE SEQUENCE [LARGE SCALE GENOMIC DNA]</scope>
    <source>
        <strain evidence="8 9">BCC8398</strain>
    </source>
</reference>
<dbReference type="GO" id="GO:0003677">
    <property type="term" value="F:DNA binding"/>
    <property type="evidence" value="ECO:0007669"/>
    <property type="project" value="InterPro"/>
</dbReference>
<gene>
    <name evidence="8" type="ORF">I316_05913</name>
</gene>
<dbReference type="AlphaFoldDB" id="A0A1B9GNV8"/>
<organism evidence="8 9">
    <name type="scientific">Kwoniella heveanensis BCC8398</name>
    <dbReference type="NCBI Taxonomy" id="1296120"/>
    <lineage>
        <taxon>Eukaryota</taxon>
        <taxon>Fungi</taxon>
        <taxon>Dikarya</taxon>
        <taxon>Basidiomycota</taxon>
        <taxon>Agaricomycotina</taxon>
        <taxon>Tremellomycetes</taxon>
        <taxon>Tremellales</taxon>
        <taxon>Cryptococcaceae</taxon>
        <taxon>Kwoniella</taxon>
    </lineage>
</organism>
<evidence type="ECO:0000313" key="9">
    <source>
        <dbReference type="Proteomes" id="UP000092666"/>
    </source>
</evidence>
<dbReference type="PANTHER" id="PTHR47338">
    <property type="entry name" value="ZN(II)2CYS6 TRANSCRIPTION FACTOR (EUROFUNG)-RELATED"/>
    <property type="match status" value="1"/>
</dbReference>
<dbReference type="GO" id="GO:0005634">
    <property type="term" value="C:nucleus"/>
    <property type="evidence" value="ECO:0007669"/>
    <property type="project" value="UniProtKB-SubCell"/>
</dbReference>
<dbReference type="PANTHER" id="PTHR47338:SF7">
    <property type="entry name" value="ZN(II)2CYS6 TRANSCRIPTION FACTOR (EUROFUNG)"/>
    <property type="match status" value="1"/>
</dbReference>